<feature type="transmembrane region" description="Helical" evidence="7">
    <location>
        <begin position="263"/>
        <end position="281"/>
    </location>
</feature>
<keyword evidence="4 7" id="KW-0812">Transmembrane</keyword>
<gene>
    <name evidence="9" type="primary">mdtG</name>
    <name evidence="9" type="ORF">DF168_01842</name>
</gene>
<dbReference type="InterPro" id="IPR036259">
    <property type="entry name" value="MFS_trans_sf"/>
</dbReference>
<keyword evidence="3" id="KW-1003">Cell membrane</keyword>
<dbReference type="Proteomes" id="UP000247465">
    <property type="component" value="Chromosome"/>
</dbReference>
<evidence type="ECO:0000313" key="10">
    <source>
        <dbReference type="Proteomes" id="UP000247465"/>
    </source>
</evidence>
<dbReference type="PROSITE" id="PS50850">
    <property type="entry name" value="MFS"/>
    <property type="match status" value="1"/>
</dbReference>
<dbReference type="KEGG" id="mtar:DF168_01842"/>
<dbReference type="SUPFAM" id="SSF103473">
    <property type="entry name" value="MFS general substrate transporter"/>
    <property type="match status" value="1"/>
</dbReference>
<evidence type="ECO:0000256" key="6">
    <source>
        <dbReference type="ARBA" id="ARBA00023136"/>
    </source>
</evidence>
<feature type="transmembrane region" description="Helical" evidence="7">
    <location>
        <begin position="350"/>
        <end position="372"/>
    </location>
</feature>
<feature type="transmembrane region" description="Helical" evidence="7">
    <location>
        <begin position="195"/>
        <end position="215"/>
    </location>
</feature>
<dbReference type="EMBL" id="CP029803">
    <property type="protein sequence ID" value="AWT60626.1"/>
    <property type="molecule type" value="Genomic_DNA"/>
</dbReference>
<evidence type="ECO:0000256" key="1">
    <source>
        <dbReference type="ARBA" id="ARBA00004651"/>
    </source>
</evidence>
<dbReference type="InterPro" id="IPR020846">
    <property type="entry name" value="MFS_dom"/>
</dbReference>
<dbReference type="Pfam" id="PF07690">
    <property type="entry name" value="MFS_1"/>
    <property type="match status" value="2"/>
</dbReference>
<feature type="transmembrane region" description="Helical" evidence="7">
    <location>
        <begin position="70"/>
        <end position="87"/>
    </location>
</feature>
<keyword evidence="2" id="KW-0813">Transport</keyword>
<dbReference type="AlphaFoldDB" id="A0A2Z4AHF7"/>
<comment type="subcellular location">
    <subcellularLocation>
        <location evidence="1">Cell membrane</location>
        <topology evidence="1">Multi-pass membrane protein</topology>
    </subcellularLocation>
</comment>
<evidence type="ECO:0000256" key="7">
    <source>
        <dbReference type="SAM" id="Phobius"/>
    </source>
</evidence>
<feature type="transmembrane region" description="Helical" evidence="7">
    <location>
        <begin position="39"/>
        <end position="58"/>
    </location>
</feature>
<dbReference type="Gene3D" id="1.20.1250.20">
    <property type="entry name" value="MFS general substrate transporter like domains"/>
    <property type="match status" value="2"/>
</dbReference>
<protein>
    <submittedName>
        <fullName evidence="9">Multidrug resistance protein MdtG</fullName>
    </submittedName>
</protein>
<dbReference type="PANTHER" id="PTHR23517">
    <property type="entry name" value="RESISTANCE PROTEIN MDTM, PUTATIVE-RELATED-RELATED"/>
    <property type="match status" value="1"/>
</dbReference>
<feature type="transmembrane region" description="Helical" evidence="7">
    <location>
        <begin position="324"/>
        <end position="344"/>
    </location>
</feature>
<feature type="transmembrane region" description="Helical" evidence="7">
    <location>
        <begin position="287"/>
        <end position="312"/>
    </location>
</feature>
<keyword evidence="5 7" id="KW-1133">Transmembrane helix</keyword>
<reference evidence="9 10" key="1">
    <citation type="submission" date="2018-06" db="EMBL/GenBank/DDBJ databases">
        <title>Draft Genome Sequence of a Novel Marine Bacterium Related to the Verrucomicrobia.</title>
        <authorList>
            <person name="Vosseberg J."/>
            <person name="Martijn J."/>
            <person name="Ettema T.J.G."/>
        </authorList>
    </citation>
    <scope>NUCLEOTIDE SEQUENCE [LARGE SCALE GENOMIC DNA]</scope>
    <source>
        <strain evidence="9">TARA_B100001123</strain>
    </source>
</reference>
<evidence type="ECO:0000256" key="4">
    <source>
        <dbReference type="ARBA" id="ARBA00022692"/>
    </source>
</evidence>
<dbReference type="InterPro" id="IPR001958">
    <property type="entry name" value="Tet-R_TetA/multi-R_MdtG-like"/>
</dbReference>
<name>A0A2Z4AHF7_9BACT</name>
<feature type="transmembrane region" description="Helical" evidence="7">
    <location>
        <begin position="156"/>
        <end position="174"/>
    </location>
</feature>
<feature type="transmembrane region" description="Helical" evidence="7">
    <location>
        <begin position="7"/>
        <end position="33"/>
    </location>
</feature>
<dbReference type="InterPro" id="IPR050171">
    <property type="entry name" value="MFS_Transporters"/>
</dbReference>
<evidence type="ECO:0000259" key="8">
    <source>
        <dbReference type="PROSITE" id="PS50850"/>
    </source>
</evidence>
<dbReference type="PANTHER" id="PTHR23517:SF3">
    <property type="entry name" value="INTEGRAL MEMBRANE TRANSPORT PROTEIN"/>
    <property type="match status" value="1"/>
</dbReference>
<feature type="domain" description="Major facilitator superfamily (MFS) profile" evidence="8">
    <location>
        <begin position="3"/>
        <end position="379"/>
    </location>
</feature>
<dbReference type="InterPro" id="IPR011701">
    <property type="entry name" value="MFS"/>
</dbReference>
<evidence type="ECO:0000256" key="3">
    <source>
        <dbReference type="ARBA" id="ARBA00022475"/>
    </source>
</evidence>
<accession>A0A2Z4AHF7</accession>
<evidence type="ECO:0000256" key="5">
    <source>
        <dbReference type="ARBA" id="ARBA00022989"/>
    </source>
</evidence>
<sequence>MNKDLSIFLTAFLIDVGVIAVGLCIPLLAIQLGADYKDLGFIGAAGSLSYCLSCYFLGHFSDRIGYRRTVIGGTIALFIIILMFPLMNGVGGLISLSAMLGLATSHCWPPMQAWLGEGKGHRTLRFSIAVYNVSWSLGILAGPVLGGQLFTVNPILPFYASAGFVGLAVLIVLTTGNRKSHSAPEDPRPPQTEPAFSYILPIAWLANFAAFFSHSSVRQLFPKLATDLDISPVSLGNLMALIGVSQAVAFVALAVISGWQSRPALLLGAQFISIASLAILTAGKSTFVFAIALLGLGLAAGVTFSFAIFHTLNSKSPLGKRAGTNEAIVGSGFMLGPLLGGYAAEQFGSRSPYILGLVIFLLMFGPQVYLLAKASKRET</sequence>
<dbReference type="GO" id="GO:0005886">
    <property type="term" value="C:plasma membrane"/>
    <property type="evidence" value="ECO:0007669"/>
    <property type="project" value="UniProtKB-SubCell"/>
</dbReference>
<dbReference type="PRINTS" id="PR01035">
    <property type="entry name" value="TCRTETA"/>
</dbReference>
<keyword evidence="6 7" id="KW-0472">Membrane</keyword>
<evidence type="ECO:0000256" key="2">
    <source>
        <dbReference type="ARBA" id="ARBA00022448"/>
    </source>
</evidence>
<feature type="transmembrane region" description="Helical" evidence="7">
    <location>
        <begin position="235"/>
        <end position="256"/>
    </location>
</feature>
<organism evidence="9 10">
    <name type="scientific">Candidatus Moanibacter tarae</name>
    <dbReference type="NCBI Taxonomy" id="2200854"/>
    <lineage>
        <taxon>Bacteria</taxon>
        <taxon>Pseudomonadati</taxon>
        <taxon>Verrucomicrobiota</taxon>
        <taxon>Opitutia</taxon>
        <taxon>Puniceicoccales</taxon>
        <taxon>Puniceicoccales incertae sedis</taxon>
        <taxon>Candidatus Moanibacter</taxon>
    </lineage>
</organism>
<proteinExistence type="predicted"/>
<evidence type="ECO:0000313" key="9">
    <source>
        <dbReference type="EMBL" id="AWT60626.1"/>
    </source>
</evidence>
<dbReference type="GO" id="GO:0022857">
    <property type="term" value="F:transmembrane transporter activity"/>
    <property type="evidence" value="ECO:0007669"/>
    <property type="project" value="InterPro"/>
</dbReference>